<dbReference type="PANTHER" id="PTHR43643:SF3">
    <property type="entry name" value="HISTIDINOL-PHOSPHATE AMINOTRANSFERASE"/>
    <property type="match status" value="1"/>
</dbReference>
<dbReference type="AlphaFoldDB" id="A0AAE3QLQ0"/>
<dbReference type="PROSITE" id="PS51318">
    <property type="entry name" value="TAT"/>
    <property type="match status" value="1"/>
</dbReference>
<sequence length="386" mass="43624">MSTSFTRRDWLKASVALTAGAAFSGITPQEVAAATADFRRLRMSREAQIAADMPVIKARLFANENPWGPSEKVKNAITSVLNDSYMYPFMAQRQFVQMIAKEEGVTPDHIMVGAGSSEMLMAAAMYYSKKGGDIISADPTYDYLMEMAAGWGANWVKVPLTKDYTHDLDAMEKRVGSNTRLMYVCNPNNPTGTIVQTEKLRSFCESVSRKVPVFIDEAYIDYLGDIKQHSMVECVRKGQNVLVARTFSKVHGFAGLRVGYLIAKPEIIKELEKLYTGGMDMSSLSIQGAMVSYQDKEFPKQVVQKTTQSREFLYKTLKDEGYEYVPSYANFVIFPVKMEAKKFTEEMMKRGVGVRNWQFNNKQWCRISIGTMEQMQIFAQAFKEIS</sequence>
<keyword evidence="3" id="KW-0808">Transferase</keyword>
<gene>
    <name evidence="6" type="ORF">QNI16_00445</name>
</gene>
<dbReference type="GO" id="GO:0030170">
    <property type="term" value="F:pyridoxal phosphate binding"/>
    <property type="evidence" value="ECO:0007669"/>
    <property type="project" value="InterPro"/>
</dbReference>
<comment type="caution">
    <text evidence="6">The sequence shown here is derived from an EMBL/GenBank/DDBJ whole genome shotgun (WGS) entry which is preliminary data.</text>
</comment>
<evidence type="ECO:0000313" key="6">
    <source>
        <dbReference type="EMBL" id="MDJ1478928.1"/>
    </source>
</evidence>
<dbReference type="GO" id="GO:0008483">
    <property type="term" value="F:transaminase activity"/>
    <property type="evidence" value="ECO:0007669"/>
    <property type="project" value="UniProtKB-KW"/>
</dbReference>
<evidence type="ECO:0000259" key="5">
    <source>
        <dbReference type="Pfam" id="PF00155"/>
    </source>
</evidence>
<accession>A0AAE3QLQ0</accession>
<dbReference type="InterPro" id="IPR015421">
    <property type="entry name" value="PyrdxlP-dep_Trfase_major"/>
</dbReference>
<evidence type="ECO:0000256" key="1">
    <source>
        <dbReference type="ARBA" id="ARBA00007970"/>
    </source>
</evidence>
<keyword evidence="4" id="KW-0663">Pyridoxal phosphate</keyword>
<feature type="domain" description="Aminotransferase class I/classII large" evidence="5">
    <location>
        <begin position="87"/>
        <end position="382"/>
    </location>
</feature>
<proteinExistence type="inferred from homology"/>
<dbReference type="InterPro" id="IPR050106">
    <property type="entry name" value="HistidinolP_aminotransfase"/>
</dbReference>
<organism evidence="6 7">
    <name type="scientific">Xanthocytophaga flava</name>
    <dbReference type="NCBI Taxonomy" id="3048013"/>
    <lineage>
        <taxon>Bacteria</taxon>
        <taxon>Pseudomonadati</taxon>
        <taxon>Bacteroidota</taxon>
        <taxon>Cytophagia</taxon>
        <taxon>Cytophagales</taxon>
        <taxon>Rhodocytophagaceae</taxon>
        <taxon>Xanthocytophaga</taxon>
    </lineage>
</organism>
<evidence type="ECO:0000256" key="3">
    <source>
        <dbReference type="ARBA" id="ARBA00022679"/>
    </source>
</evidence>
<evidence type="ECO:0000256" key="2">
    <source>
        <dbReference type="ARBA" id="ARBA00022576"/>
    </source>
</evidence>
<dbReference type="InterPro" id="IPR006311">
    <property type="entry name" value="TAT_signal"/>
</dbReference>
<dbReference type="Gene3D" id="3.40.640.10">
    <property type="entry name" value="Type I PLP-dependent aspartate aminotransferase-like (Major domain)"/>
    <property type="match status" value="1"/>
</dbReference>
<dbReference type="SUPFAM" id="SSF53383">
    <property type="entry name" value="PLP-dependent transferases"/>
    <property type="match status" value="1"/>
</dbReference>
<comment type="similarity">
    <text evidence="1">Belongs to the class-II pyridoxal-phosphate-dependent aminotransferase family. Histidinol-phosphate aminotransferase subfamily.</text>
</comment>
<reference evidence="6" key="1">
    <citation type="submission" date="2023-05" db="EMBL/GenBank/DDBJ databases">
        <authorList>
            <person name="Zhang X."/>
        </authorList>
    </citation>
    <scope>NUCLEOTIDE SEQUENCE</scope>
    <source>
        <strain evidence="6">YF14B1</strain>
    </source>
</reference>
<dbReference type="PANTHER" id="PTHR43643">
    <property type="entry name" value="HISTIDINOL-PHOSPHATE AMINOTRANSFERASE 2"/>
    <property type="match status" value="1"/>
</dbReference>
<dbReference type="CDD" id="cd00609">
    <property type="entry name" value="AAT_like"/>
    <property type="match status" value="1"/>
</dbReference>
<dbReference type="RefSeq" id="WP_313974714.1">
    <property type="nucleotide sequence ID" value="NZ_JASJOS010000001.1"/>
</dbReference>
<dbReference type="InterPro" id="IPR015424">
    <property type="entry name" value="PyrdxlP-dep_Trfase"/>
</dbReference>
<evidence type="ECO:0000256" key="4">
    <source>
        <dbReference type="ARBA" id="ARBA00022898"/>
    </source>
</evidence>
<dbReference type="Pfam" id="PF00155">
    <property type="entry name" value="Aminotran_1_2"/>
    <property type="match status" value="1"/>
</dbReference>
<keyword evidence="2 6" id="KW-0032">Aminotransferase</keyword>
<dbReference type="InterPro" id="IPR004839">
    <property type="entry name" value="Aminotransferase_I/II_large"/>
</dbReference>
<dbReference type="InterPro" id="IPR015422">
    <property type="entry name" value="PyrdxlP-dep_Trfase_small"/>
</dbReference>
<dbReference type="Gene3D" id="3.90.1150.10">
    <property type="entry name" value="Aspartate Aminotransferase, domain 1"/>
    <property type="match status" value="1"/>
</dbReference>
<dbReference type="Proteomes" id="UP001241110">
    <property type="component" value="Unassembled WGS sequence"/>
</dbReference>
<protein>
    <submittedName>
        <fullName evidence="6">Aminotransferase class I/II-fold pyridoxal phosphate-dependent enzyme</fullName>
    </submittedName>
</protein>
<name>A0AAE3QLQ0_9BACT</name>
<evidence type="ECO:0000313" key="7">
    <source>
        <dbReference type="Proteomes" id="UP001241110"/>
    </source>
</evidence>
<dbReference type="EMBL" id="JASJOS010000001">
    <property type="protein sequence ID" value="MDJ1478928.1"/>
    <property type="molecule type" value="Genomic_DNA"/>
</dbReference>